<name>A0A8S5QNI3_9CAUD</name>
<accession>A0A8S5QNI3</accession>
<sequence length="247" mass="28021">MWITQTRYNSNNNMNIFCINPSNDAFIKLKMSGNGNQIIGYMDDQRLGASDILTVNTPYEVKIHAKLGKTDGIFEVFINDKAIVQYEGQTMESLGRYPVITKYRLAITPYMGMYNILVADTNIFDAKITYCIVKDVSDTGNFTDVEQTLSGAIDVNELKERIKTQYGNPQISYIGFSIRRFSVDFNKVNAFKARLTLGESEKVGETHKMKPQNYTPTGCPAFLFEVPKLSVDRLKDVHMFVTSKKEP</sequence>
<protein>
    <submittedName>
        <fullName evidence="1">Uncharacterized protein</fullName>
    </submittedName>
</protein>
<dbReference type="EMBL" id="BK015697">
    <property type="protein sequence ID" value="DAE20554.1"/>
    <property type="molecule type" value="Genomic_DNA"/>
</dbReference>
<reference evidence="1" key="1">
    <citation type="journal article" date="2021" name="Proc. Natl. Acad. Sci. U.S.A.">
        <title>A Catalog of Tens of Thousands of Viruses from Human Metagenomes Reveals Hidden Associations with Chronic Diseases.</title>
        <authorList>
            <person name="Tisza M.J."/>
            <person name="Buck C.B."/>
        </authorList>
    </citation>
    <scope>NUCLEOTIDE SEQUENCE</scope>
    <source>
        <strain evidence="1">CtSH72</strain>
    </source>
</reference>
<proteinExistence type="predicted"/>
<evidence type="ECO:0000313" key="1">
    <source>
        <dbReference type="EMBL" id="DAE20554.1"/>
    </source>
</evidence>
<organism evidence="1">
    <name type="scientific">Caudovirales sp. ctSH72</name>
    <dbReference type="NCBI Taxonomy" id="2826773"/>
    <lineage>
        <taxon>Viruses</taxon>
        <taxon>Duplodnaviria</taxon>
        <taxon>Heunggongvirae</taxon>
        <taxon>Uroviricota</taxon>
        <taxon>Caudoviricetes</taxon>
    </lineage>
</organism>